<dbReference type="SUPFAM" id="SSF53300">
    <property type="entry name" value="vWA-like"/>
    <property type="match status" value="1"/>
</dbReference>
<evidence type="ECO:0000259" key="2">
    <source>
        <dbReference type="PROSITE" id="PS50234"/>
    </source>
</evidence>
<feature type="domain" description="VWFA" evidence="2">
    <location>
        <begin position="233"/>
        <end position="403"/>
    </location>
</feature>
<dbReference type="PROSITE" id="PS50234">
    <property type="entry name" value="VWFA"/>
    <property type="match status" value="1"/>
</dbReference>
<proteinExistence type="predicted"/>
<evidence type="ECO:0000256" key="1">
    <source>
        <dbReference type="SAM" id="MobiDB-lite"/>
    </source>
</evidence>
<sequence>MTFGKLILTRDSYYPYQRGNNSKLIKTAVTGTILHSFSTLSFIQEFKTLSEDYYSIYINPPEGCVIYDVKGQYNDKLTEFVVHKLEEPVSNCYYDSNSNSDAINLTLGKIPNDTIVIITIKCTFTALLSSQNSFSFVFPIDEKIKNSVLTLDLDMNMQLEKPSKIQTSEGSLKIKHERIILPPTNITKDFQITFSFSNQIKSQAFSTKIDQFNYLGLSLVPDTIQPDIEIKQEIYLLIDCSGSMVGSKIIAARNALINFLQCLPKNCYFNILRFGSEFEQMFESSVENNKKNIKTSLKFAQNLEANLGGTEIYSPLMSIINEKPKKGYLRQVFAITDGEVNSPANVIAACTANRHIMRVFPFGIGHDVNHAFIKELAKSTNGEEHFITDDKSHKITQVVLEALKSSQVPVVVNTQMHIEGVDTFETAPYPVPSLFQNKLAHVVVRYDGNHDELHPNILINGECGNSNYENAITAVNVDPAIDFHKLFAYHNIRDMEDRMINTENKDDAEVFRENIVRLSIQSEIVSSFTGFFTVINGVEQKPEEQYNQECMHQDYYDQYDQYECQQCCYQDQYNYCQMEQCQQVMTQKQCRNQEAFAHSRSPIQQAKKGWAGAQMQQSQATKIIQNQKKSSLPPSPPQTATQQQSTKQILNDQFLQSILDCQNADGSWSDLSLIQKLIYLKKQDPTIENFFEEYPKIQKEMKNLTIECIITLLVIGWLYSKRKCSATVFENHAEKGVLYLKSNTKMLIHNDPSKNANLTKDVNWKS</sequence>
<dbReference type="Proteomes" id="UP001470230">
    <property type="component" value="Unassembled WGS sequence"/>
</dbReference>
<name>A0ABR2GXU8_9EUKA</name>
<evidence type="ECO:0000313" key="3">
    <source>
        <dbReference type="EMBL" id="KAK8838461.1"/>
    </source>
</evidence>
<dbReference type="PANTHER" id="PTHR45737:SF6">
    <property type="entry name" value="VON WILLEBRAND FACTOR A DOMAIN-CONTAINING PROTEIN 5A"/>
    <property type="match status" value="1"/>
</dbReference>
<protein>
    <submittedName>
        <fullName evidence="3">von Willebrand factor A domain-containing protein 5A</fullName>
    </submittedName>
</protein>
<organism evidence="3 4">
    <name type="scientific">Tritrichomonas musculus</name>
    <dbReference type="NCBI Taxonomy" id="1915356"/>
    <lineage>
        <taxon>Eukaryota</taxon>
        <taxon>Metamonada</taxon>
        <taxon>Parabasalia</taxon>
        <taxon>Tritrichomonadida</taxon>
        <taxon>Tritrichomonadidae</taxon>
        <taxon>Tritrichomonas</taxon>
    </lineage>
</organism>
<comment type="caution">
    <text evidence="3">The sequence shown here is derived from an EMBL/GenBank/DDBJ whole genome shotgun (WGS) entry which is preliminary data.</text>
</comment>
<dbReference type="SMART" id="SM00327">
    <property type="entry name" value="VWA"/>
    <property type="match status" value="1"/>
</dbReference>
<dbReference type="Pfam" id="PF13768">
    <property type="entry name" value="VWA_3"/>
    <property type="match status" value="1"/>
</dbReference>
<gene>
    <name evidence="3" type="ORF">M9Y10_033088</name>
</gene>
<dbReference type="EMBL" id="JAPFFF010000055">
    <property type="protein sequence ID" value="KAK8838461.1"/>
    <property type="molecule type" value="Genomic_DNA"/>
</dbReference>
<keyword evidence="4" id="KW-1185">Reference proteome</keyword>
<dbReference type="InterPro" id="IPR002035">
    <property type="entry name" value="VWF_A"/>
</dbReference>
<evidence type="ECO:0000313" key="4">
    <source>
        <dbReference type="Proteomes" id="UP001470230"/>
    </source>
</evidence>
<dbReference type="PANTHER" id="PTHR45737">
    <property type="entry name" value="VON WILLEBRAND FACTOR A DOMAIN-CONTAINING PROTEIN 5A"/>
    <property type="match status" value="1"/>
</dbReference>
<accession>A0ABR2GXU8</accession>
<dbReference type="Gene3D" id="3.40.50.410">
    <property type="entry name" value="von Willebrand factor, type A domain"/>
    <property type="match status" value="1"/>
</dbReference>
<feature type="region of interest" description="Disordered" evidence="1">
    <location>
        <begin position="623"/>
        <end position="644"/>
    </location>
</feature>
<reference evidence="3 4" key="1">
    <citation type="submission" date="2024-04" db="EMBL/GenBank/DDBJ databases">
        <title>Tritrichomonas musculus Genome.</title>
        <authorList>
            <person name="Alves-Ferreira E."/>
            <person name="Grigg M."/>
            <person name="Lorenzi H."/>
            <person name="Galac M."/>
        </authorList>
    </citation>
    <scope>NUCLEOTIDE SEQUENCE [LARGE SCALE GENOMIC DNA]</scope>
    <source>
        <strain evidence="3 4">EAF2021</strain>
    </source>
</reference>
<dbReference type="InterPro" id="IPR036465">
    <property type="entry name" value="vWFA_dom_sf"/>
</dbReference>